<name>A0ACC1RZG3_9APHY</name>
<keyword evidence="2" id="KW-1185">Reference proteome</keyword>
<evidence type="ECO:0000313" key="2">
    <source>
        <dbReference type="Proteomes" id="UP001148662"/>
    </source>
</evidence>
<comment type="caution">
    <text evidence="1">The sequence shown here is derived from an EMBL/GenBank/DDBJ whole genome shotgun (WGS) entry which is preliminary data.</text>
</comment>
<protein>
    <submittedName>
        <fullName evidence="1">Uncharacterized protein</fullName>
    </submittedName>
</protein>
<sequence length="480" mass="52170">MDTPMSSPGGTRQRVSRSRRPLMSSPHAKRPQVVSNLSSWLRSPSAHVASPSSEDATPMDGRRLNRSASFISKRPRLRTQSLRDKTRNAGMSGPSSPASPGLVSPLSQVDIAHPYISTTPTSVESPTSPTTPVIPGTQPRFSSSQPMGSPTLLRYGSFSYHGVVYSTPRFSPPDSRQRSSTWSSVDSASSQSFTALALPIGQKNTRWRAHESPTAAVPFDLVSYDGDDEEDEYNTLYEEYFPVVNPSPQRLQRPLRSPSGPRPMPNSPSAAHRGLGLGIAIIAPLLSSPSSARTGYDSNDEIDESEDAMEASPGPLLETRETSEQFEAPVDLSPRGRNRSNEARRRGLSISEYANLAAAAHDSEEDYSWEAQEYSNGKIDVAISPRPLTLSKGIARDEPLITPDPAPAVYPKSSDRGIHSPESVGPLAEPFELDHTQVMEVSTFESDSEDEAKVAVVGRRLNKLREALRNSVSLPRTPLS</sequence>
<gene>
    <name evidence="1" type="ORF">NM688_g7935</name>
</gene>
<dbReference type="Proteomes" id="UP001148662">
    <property type="component" value="Unassembled WGS sequence"/>
</dbReference>
<evidence type="ECO:0000313" key="1">
    <source>
        <dbReference type="EMBL" id="KAJ3528860.1"/>
    </source>
</evidence>
<reference evidence="1" key="1">
    <citation type="submission" date="2022-07" db="EMBL/GenBank/DDBJ databases">
        <title>Genome Sequence of Phlebia brevispora.</title>
        <authorList>
            <person name="Buettner E."/>
        </authorList>
    </citation>
    <scope>NUCLEOTIDE SEQUENCE</scope>
    <source>
        <strain evidence="1">MPL23</strain>
    </source>
</reference>
<accession>A0ACC1RZG3</accession>
<organism evidence="1 2">
    <name type="scientific">Phlebia brevispora</name>
    <dbReference type="NCBI Taxonomy" id="194682"/>
    <lineage>
        <taxon>Eukaryota</taxon>
        <taxon>Fungi</taxon>
        <taxon>Dikarya</taxon>
        <taxon>Basidiomycota</taxon>
        <taxon>Agaricomycotina</taxon>
        <taxon>Agaricomycetes</taxon>
        <taxon>Polyporales</taxon>
        <taxon>Meruliaceae</taxon>
        <taxon>Phlebia</taxon>
    </lineage>
</organism>
<proteinExistence type="predicted"/>
<dbReference type="EMBL" id="JANHOG010001988">
    <property type="protein sequence ID" value="KAJ3528860.1"/>
    <property type="molecule type" value="Genomic_DNA"/>
</dbReference>